<feature type="transmembrane region" description="Helical" evidence="2">
    <location>
        <begin position="156"/>
        <end position="177"/>
    </location>
</feature>
<comment type="similarity">
    <text evidence="1">Belongs to the UPF0177 family.</text>
</comment>
<keyword evidence="2" id="KW-0812">Transmembrane</keyword>
<keyword evidence="5" id="KW-1185">Reference proteome</keyword>
<dbReference type="RefSeq" id="WP_056994435.1">
    <property type="nucleotide sequence ID" value="NZ_CANCWV010000006.1"/>
</dbReference>
<dbReference type="Proteomes" id="UP000051639">
    <property type="component" value="Unassembled WGS sequence"/>
</dbReference>
<proteinExistence type="inferred from homology"/>
<feature type="transmembrane region" description="Helical" evidence="2">
    <location>
        <begin position="36"/>
        <end position="56"/>
    </location>
</feature>
<protein>
    <submittedName>
        <fullName evidence="4">Abortive infection protein</fullName>
    </submittedName>
</protein>
<dbReference type="eggNOG" id="COG1266">
    <property type="taxonomic scope" value="Bacteria"/>
</dbReference>
<evidence type="ECO:0000256" key="1">
    <source>
        <dbReference type="ARBA" id="ARBA00009067"/>
    </source>
</evidence>
<feature type="transmembrane region" description="Helical" evidence="2">
    <location>
        <begin position="105"/>
        <end position="123"/>
    </location>
</feature>
<dbReference type="PATRIC" id="fig|148604.4.peg.642"/>
<feature type="transmembrane region" description="Helical" evidence="2">
    <location>
        <begin position="277"/>
        <end position="297"/>
    </location>
</feature>
<dbReference type="STRING" id="1203076.GCA_000312405_01746"/>
<feature type="transmembrane region" description="Helical" evidence="2">
    <location>
        <begin position="358"/>
        <end position="379"/>
    </location>
</feature>
<reference evidence="4 5" key="1">
    <citation type="journal article" date="2015" name="Genome Announc.">
        <title>Expanding the biotechnology potential of lactobacilli through comparative genomics of 213 strains and associated genera.</title>
        <authorList>
            <person name="Sun Z."/>
            <person name="Harris H.M."/>
            <person name="McCann A."/>
            <person name="Guo C."/>
            <person name="Argimon S."/>
            <person name="Zhang W."/>
            <person name="Yang X."/>
            <person name="Jeffery I.B."/>
            <person name="Cooney J.C."/>
            <person name="Kagawa T.F."/>
            <person name="Liu W."/>
            <person name="Song Y."/>
            <person name="Salvetti E."/>
            <person name="Wrobel A."/>
            <person name="Rasinkangas P."/>
            <person name="Parkhill J."/>
            <person name="Rea M.C."/>
            <person name="O'Sullivan O."/>
            <person name="Ritari J."/>
            <person name="Douillard F.P."/>
            <person name="Paul Ross R."/>
            <person name="Yang R."/>
            <person name="Briner A.E."/>
            <person name="Felis G.E."/>
            <person name="de Vos W.M."/>
            <person name="Barrangou R."/>
            <person name="Klaenhammer T.R."/>
            <person name="Caufield P.W."/>
            <person name="Cui Y."/>
            <person name="Zhang H."/>
            <person name="O'Toole P.W."/>
        </authorList>
    </citation>
    <scope>NUCLEOTIDE SEQUENCE [LARGE SCALE GENOMIC DNA]</scope>
    <source>
        <strain evidence="4 5">DSM 14792</strain>
    </source>
</reference>
<dbReference type="InterPro" id="IPR003675">
    <property type="entry name" value="Rce1/LyrA-like_dom"/>
</dbReference>
<feature type="transmembrane region" description="Helical" evidence="2">
    <location>
        <begin position="198"/>
        <end position="219"/>
    </location>
</feature>
<dbReference type="EMBL" id="JQBA01000019">
    <property type="protein sequence ID" value="KRN44231.1"/>
    <property type="molecule type" value="Genomic_DNA"/>
</dbReference>
<keyword evidence="2" id="KW-1133">Transmembrane helix</keyword>
<gene>
    <name evidence="4" type="ORF">IV41_GL000635</name>
</gene>
<feature type="domain" description="CAAX prenyl protease 2/Lysostaphin resistance protein A-like" evidence="3">
    <location>
        <begin position="243"/>
        <end position="341"/>
    </location>
</feature>
<evidence type="ECO:0000313" key="4">
    <source>
        <dbReference type="EMBL" id="KRN44231.1"/>
    </source>
</evidence>
<evidence type="ECO:0000313" key="5">
    <source>
        <dbReference type="Proteomes" id="UP000051639"/>
    </source>
</evidence>
<accession>A0A0R2H2M7</accession>
<feature type="transmembrane region" description="Helical" evidence="2">
    <location>
        <begin position="130"/>
        <end position="150"/>
    </location>
</feature>
<dbReference type="GO" id="GO:0004175">
    <property type="term" value="F:endopeptidase activity"/>
    <property type="evidence" value="ECO:0007669"/>
    <property type="project" value="UniProtKB-ARBA"/>
</dbReference>
<comment type="caution">
    <text evidence="4">The sequence shown here is derived from an EMBL/GenBank/DDBJ whole genome shotgun (WGS) entry which is preliminary data.</text>
</comment>
<organism evidence="4 5">
    <name type="scientific">Limosilactobacillus ingluviei</name>
    <dbReference type="NCBI Taxonomy" id="148604"/>
    <lineage>
        <taxon>Bacteria</taxon>
        <taxon>Bacillati</taxon>
        <taxon>Bacillota</taxon>
        <taxon>Bacilli</taxon>
        <taxon>Lactobacillales</taxon>
        <taxon>Lactobacillaceae</taxon>
        <taxon>Limosilactobacillus</taxon>
    </lineage>
</organism>
<evidence type="ECO:0000259" key="3">
    <source>
        <dbReference type="Pfam" id="PF02517"/>
    </source>
</evidence>
<evidence type="ECO:0000256" key="2">
    <source>
        <dbReference type="SAM" id="Phobius"/>
    </source>
</evidence>
<dbReference type="GO" id="GO:0080120">
    <property type="term" value="P:CAAX-box protein maturation"/>
    <property type="evidence" value="ECO:0007669"/>
    <property type="project" value="UniProtKB-ARBA"/>
</dbReference>
<feature type="transmembrane region" description="Helical" evidence="2">
    <location>
        <begin position="9"/>
        <end position="30"/>
    </location>
</feature>
<name>A0A0R2H2M7_9LACO</name>
<feature type="transmembrane region" description="Helical" evidence="2">
    <location>
        <begin position="309"/>
        <end position="338"/>
    </location>
</feature>
<dbReference type="Pfam" id="PF02517">
    <property type="entry name" value="Rce1-like"/>
    <property type="match status" value="1"/>
</dbReference>
<keyword evidence="2" id="KW-0472">Membrane</keyword>
<feature type="transmembrane region" description="Helical" evidence="2">
    <location>
        <begin position="68"/>
        <end position="85"/>
    </location>
</feature>
<sequence>MSGTDYLRIWYRAQVSIALFCVAVIGGWEFYHHLPFVPWMIIMAVILVLALVAEAYDLPRWLQAVNRWIQCLIQPIILVVVWAIMTREIIVRLQLPPRGVMVITMTYYVVMFAPMAGIIGGQLQWTLARLFYPFWWFSIVTGIVGVIYPAKFAGPHLFALILQTGALGALALFLMMVAAMRAWHLSWPGINPQFGRGFSWLSLAILLGLGGIFIFINAFSSGDSVKNILTSYSFANFHPNREYLLTAFEAGVAEETLCRFGFLGVCLYALRNFRWQILWAVLLTSALFGALHLGNLVEQPLAITILQTISAFGLGLYFAVVYLYTGQLWLAMLLHFLLDWLAFSTSGSTAMMGNPTLADWYLLAVEVLFFTGITIWMFLGDRYQVMERHARRLTGENQRFGYRLTFE</sequence>
<dbReference type="AlphaFoldDB" id="A0A0R2H2M7"/>
<dbReference type="OrthoDB" id="2321437at2"/>